<proteinExistence type="predicted"/>
<dbReference type="Proteomes" id="UP001231649">
    <property type="component" value="Chromosome 29"/>
</dbReference>
<name>A0ACC2Q3U0_9NEOP</name>
<gene>
    <name evidence="1" type="ORF">PYW08_011402</name>
</gene>
<dbReference type="EMBL" id="CM056805">
    <property type="protein sequence ID" value="KAJ8707268.1"/>
    <property type="molecule type" value="Genomic_DNA"/>
</dbReference>
<organism evidence="1 2">
    <name type="scientific">Mythimna loreyi</name>
    <dbReference type="NCBI Taxonomy" id="667449"/>
    <lineage>
        <taxon>Eukaryota</taxon>
        <taxon>Metazoa</taxon>
        <taxon>Ecdysozoa</taxon>
        <taxon>Arthropoda</taxon>
        <taxon>Hexapoda</taxon>
        <taxon>Insecta</taxon>
        <taxon>Pterygota</taxon>
        <taxon>Neoptera</taxon>
        <taxon>Endopterygota</taxon>
        <taxon>Lepidoptera</taxon>
        <taxon>Glossata</taxon>
        <taxon>Ditrysia</taxon>
        <taxon>Noctuoidea</taxon>
        <taxon>Noctuidae</taxon>
        <taxon>Noctuinae</taxon>
        <taxon>Hadenini</taxon>
        <taxon>Mythimna</taxon>
    </lineage>
</organism>
<keyword evidence="2" id="KW-1185">Reference proteome</keyword>
<protein>
    <submittedName>
        <fullName evidence="1">Uncharacterized protein</fullName>
    </submittedName>
</protein>
<accession>A0ACC2Q3U0</accession>
<evidence type="ECO:0000313" key="1">
    <source>
        <dbReference type="EMBL" id="KAJ8707268.1"/>
    </source>
</evidence>
<evidence type="ECO:0000313" key="2">
    <source>
        <dbReference type="Proteomes" id="UP001231649"/>
    </source>
</evidence>
<sequence>MLLLFFILFTTVLADSAEDKYVDLLPDEEKQQFLEKVARRILKDVESQEGVVDAQSGELNDEQLKQHSEYVRSVLKEEQDNIRRSKGDDKEKEVKPASEEANLGVKPLASLKVSLFNERQDLTLRKERGDSANKDNLTIDIIKDNAPIIKRSVQEDDVHKSINDELNRISQLNITSRLNELEAEKEKLENVNDAKALAKNGSEVVASINAEGIVNRVKPVEEHNLNHLNKSGDGNALVQGVHEGSRRSNNENSIPAGNVTESTTVSAVETVKPSEIQLVGYNNVSVANKESTTVIYTFETTSSKDNDTVATSSEGPGLVSTIEMKTNKEPLAEPVMRASLDTLNETNNEAGTTKSVLTRTSSDQEKTVTPISETTASVTNMTVNVPEITASVTNMTVNVPETTASVTNTTINAPETNVDIKIVRTETATDTTTFMTTEKTTEMTVPTTKETKIIVEDFPAASTVSAIKETKILKPKKPKELTTKASESEQSMEVTTRKPITNKIFVHKPEKRIVGPKAKKLAGQADKDDEQNQNFIELQKVFYNNNDKAKVGKEYHVFEVPADQSPFKKNRDPMAEQPYFVPIYNYSPNNAYYNPKNRLGPNPGDSSAETIFNDDDNNQVDRTETFNVKMEYDSLSNHFDSKRKKFSSKQKFIPLVNLRPPKNKEPKPPKGQFNPEDYLDSDYYFGRVRKVLLRKANEDFNKFPNSDETDHPAHSIQEGSLKDHVRAVRNILFHQKSFGLLEKDKYESIEHELGLGRKRSQDEEEKTDLRQGPYINLKIAKDDKKKNKVTKTETKIASDHYSGREKPTVVTDINQHGLNNSPFQKVGYLKKQNDTKPLYVMDDSFRANVEKYMKEKTLTPATPLPEQKTKPSVIDKRKEILALLRLEERKHKSEKKLKKASKHNIENKTDSPMKTTGNPEVIDLKVNVRRNDVVEVSVYLQVLSDMVTLDNKALVQYDWLGTTVDIQASLQKLFELTSLVVNEDEVHPADMEILKYVLFLHKLASEIIEANDFGTQLRNKLATPRSKKKQKKARLQEENELINKVWLYLRKEVPEIDEQGALKQLNAFLMDVEDSLYDLHDAIKNIAKITKYKSQHWYQNLKDLYIDTDEKRLLELLLHMSSLRLFSLIEQSAKEGLEDDYIQYMKQNRKHCKQTLAEMMFVMELLGEYNKFVE</sequence>
<comment type="caution">
    <text evidence="1">The sequence shown here is derived from an EMBL/GenBank/DDBJ whole genome shotgun (WGS) entry which is preliminary data.</text>
</comment>
<reference evidence="1" key="1">
    <citation type="submission" date="2023-03" db="EMBL/GenBank/DDBJ databases">
        <title>Chromosome-level genomes of two armyworms, Mythimna separata and Mythimna loreyi, provide insights into the biosynthesis and reception of sex pheromones.</title>
        <authorList>
            <person name="Zhao H."/>
        </authorList>
    </citation>
    <scope>NUCLEOTIDE SEQUENCE</scope>
    <source>
        <strain evidence="1">BeijingLab</strain>
    </source>
</reference>